<evidence type="ECO:0000313" key="2">
    <source>
        <dbReference type="EMBL" id="SPJ71006.1"/>
    </source>
</evidence>
<name>A0AAE8LYN1_9HYPO</name>
<accession>A0AAE8LYN1</accession>
<keyword evidence="3" id="KW-1185">Reference proteome</keyword>
<protein>
    <submittedName>
        <fullName evidence="2">Uncharacterized protein</fullName>
    </submittedName>
</protein>
<proteinExistence type="predicted"/>
<dbReference type="Proteomes" id="UP001187734">
    <property type="component" value="Unassembled WGS sequence"/>
</dbReference>
<sequence>MTSTLHVSSRPAQWTLDQPSSPQGEATANSSEFKGFTCTYQPEYKPSDFEPVFEFKPICEYKASDIKLPEVEVKATESNSTGFNASGFSTGFTSTAFQQISESVEQSALTIAEDYTSPDDGMARSIVKIEARFENKLTGHSIWKIGNGLLFSPDIVVAGSEVVYDAEYQLGAATQVKCYIGYRGHNSSEIQPRYGQRVVFSAEWTEGYDRHSRDIAFIKIAKPFARVAASHQTVEEPAAPAVTHCSNCSGHQELAPGPIPEPALEPDAQHEPEPEPEVEVEVEITIPETNIPEPEVCYKPGTEPVVPETELQIPVPAQSDGYIEVEPIDAQDDDTPATSVAEDITDPFYETLKTVSQIDTKTLNIESSLIDDVGQFVSVAAGSLVSYVIGAETISSGTATELPGVPERALLAEASLQAILAIEQSDELDEIIASMKENWTASAPEADQLSELLAPYLSEAAQYIVEYHQQDDIAQVATKQLKRRNLGIRQFPNNENTKAFIKGIFEPTLPLAGREDVFSSLGPVLRSAISTVEQIVCQAGKTTVDTLVPRLLAKHTGTTSSASDVQATRVLVQRAIMADAAYQAISTLSKEKLQVLKVIPLDRDGPQDETLFDFIKMVMQRDGPVCLHDAKQAVDKFIPLLLDHSQTPDPVAPTATKVVGDKFTLRDFLSSKKGSVKNL</sequence>
<feature type="region of interest" description="Disordered" evidence="1">
    <location>
        <begin position="1"/>
        <end position="31"/>
    </location>
</feature>
<dbReference type="EMBL" id="ONZP01000026">
    <property type="protein sequence ID" value="SPJ71006.1"/>
    <property type="molecule type" value="Genomic_DNA"/>
</dbReference>
<feature type="region of interest" description="Disordered" evidence="1">
    <location>
        <begin position="249"/>
        <end position="277"/>
    </location>
</feature>
<gene>
    <name evidence="2" type="ORF">FTOL_00734</name>
</gene>
<organism evidence="2 3">
    <name type="scientific">Fusarium torulosum</name>
    <dbReference type="NCBI Taxonomy" id="33205"/>
    <lineage>
        <taxon>Eukaryota</taxon>
        <taxon>Fungi</taxon>
        <taxon>Dikarya</taxon>
        <taxon>Ascomycota</taxon>
        <taxon>Pezizomycotina</taxon>
        <taxon>Sordariomycetes</taxon>
        <taxon>Hypocreomycetidae</taxon>
        <taxon>Hypocreales</taxon>
        <taxon>Nectriaceae</taxon>
        <taxon>Fusarium</taxon>
    </lineage>
</organism>
<evidence type="ECO:0000313" key="3">
    <source>
        <dbReference type="Proteomes" id="UP001187734"/>
    </source>
</evidence>
<reference evidence="2" key="1">
    <citation type="submission" date="2018-03" db="EMBL/GenBank/DDBJ databases">
        <authorList>
            <person name="Guldener U."/>
        </authorList>
    </citation>
    <scope>NUCLEOTIDE SEQUENCE</scope>
</reference>
<evidence type="ECO:0000256" key="1">
    <source>
        <dbReference type="SAM" id="MobiDB-lite"/>
    </source>
</evidence>
<dbReference type="AlphaFoldDB" id="A0AAE8LYN1"/>
<comment type="caution">
    <text evidence="2">The sequence shown here is derived from an EMBL/GenBank/DDBJ whole genome shotgun (WGS) entry which is preliminary data.</text>
</comment>